<name>A0A8S1SM46_PAROT</name>
<dbReference type="NCBIfam" id="TIGR02232">
    <property type="entry name" value="myxo_disulf_rpt"/>
    <property type="match status" value="1"/>
</dbReference>
<keyword evidence="3" id="KW-1015">Disulfide bond</keyword>
<dbReference type="EMBL" id="CAJJDP010000014">
    <property type="protein sequence ID" value="CAD8142551.1"/>
    <property type="molecule type" value="Genomic_DNA"/>
</dbReference>
<evidence type="ECO:0000313" key="5">
    <source>
        <dbReference type="Proteomes" id="UP000683925"/>
    </source>
</evidence>
<dbReference type="Pfam" id="PF13948">
    <property type="entry name" value="DUF4215"/>
    <property type="match status" value="1"/>
</dbReference>
<dbReference type="AlphaFoldDB" id="A0A8S1SM46"/>
<dbReference type="InterPro" id="IPR011936">
    <property type="entry name" value="Myxo_disulph_rpt"/>
</dbReference>
<gene>
    <name evidence="4" type="ORF">POCTA_138.1.T0140033</name>
</gene>
<protein>
    <submittedName>
        <fullName evidence="4">Uncharacterized protein</fullName>
    </submittedName>
</protein>
<evidence type="ECO:0000313" key="4">
    <source>
        <dbReference type="EMBL" id="CAD8142551.1"/>
    </source>
</evidence>
<evidence type="ECO:0000256" key="3">
    <source>
        <dbReference type="ARBA" id="ARBA00023157"/>
    </source>
</evidence>
<sequence length="109" mass="12722">MGMKNYSLCGQSRFNHLSHIKDIDSHSSELITFLFTNNLDQAFEDESFGIRDARVYLFWRFTNNRQCSQFCGDQIIQQIEECNDGNSLPFDGYHMMGQLQKALRNAMIK</sequence>
<organism evidence="4 5">
    <name type="scientific">Paramecium octaurelia</name>
    <dbReference type="NCBI Taxonomy" id="43137"/>
    <lineage>
        <taxon>Eukaryota</taxon>
        <taxon>Sar</taxon>
        <taxon>Alveolata</taxon>
        <taxon>Ciliophora</taxon>
        <taxon>Intramacronucleata</taxon>
        <taxon>Oligohymenophorea</taxon>
        <taxon>Peniculida</taxon>
        <taxon>Parameciidae</taxon>
        <taxon>Paramecium</taxon>
    </lineage>
</organism>
<dbReference type="Proteomes" id="UP000683925">
    <property type="component" value="Unassembled WGS sequence"/>
</dbReference>
<proteinExistence type="predicted"/>
<keyword evidence="2" id="KW-0677">Repeat</keyword>
<keyword evidence="1" id="KW-0732">Signal</keyword>
<keyword evidence="5" id="KW-1185">Reference proteome</keyword>
<evidence type="ECO:0000256" key="1">
    <source>
        <dbReference type="ARBA" id="ARBA00022729"/>
    </source>
</evidence>
<evidence type="ECO:0000256" key="2">
    <source>
        <dbReference type="ARBA" id="ARBA00022737"/>
    </source>
</evidence>
<comment type="caution">
    <text evidence="4">The sequence shown here is derived from an EMBL/GenBank/DDBJ whole genome shotgun (WGS) entry which is preliminary data.</text>
</comment>
<accession>A0A8S1SM46</accession>
<reference evidence="4" key="1">
    <citation type="submission" date="2021-01" db="EMBL/GenBank/DDBJ databases">
        <authorList>
            <consortium name="Genoscope - CEA"/>
            <person name="William W."/>
        </authorList>
    </citation>
    <scope>NUCLEOTIDE SEQUENCE</scope>
</reference>
<dbReference type="OrthoDB" id="409374at2759"/>